<keyword evidence="1" id="KW-0175">Coiled coil</keyword>
<feature type="coiled-coil region" evidence="1">
    <location>
        <begin position="110"/>
        <end position="144"/>
    </location>
</feature>
<evidence type="ECO:0000313" key="2">
    <source>
        <dbReference type="EMBL" id="QHT76773.1"/>
    </source>
</evidence>
<reference evidence="2" key="1">
    <citation type="journal article" date="2020" name="Nature">
        <title>Giant virus diversity and host interactions through global metagenomics.</title>
        <authorList>
            <person name="Schulz F."/>
            <person name="Roux S."/>
            <person name="Paez-Espino D."/>
            <person name="Jungbluth S."/>
            <person name="Walsh D.A."/>
            <person name="Denef V.J."/>
            <person name="McMahon K.D."/>
            <person name="Konstantinidis K.T."/>
            <person name="Eloe-Fadrosh E.A."/>
            <person name="Kyrpides N.C."/>
            <person name="Woyke T."/>
        </authorList>
    </citation>
    <scope>NUCLEOTIDE SEQUENCE</scope>
    <source>
        <strain evidence="2">GVMAG-M-3300023179-82</strain>
    </source>
</reference>
<sequence length="239" mass="29032">MSYFILKKEKARSEAYYALEEHKKVIKTYKKNINIYIIKKIKINNAKQKKNNIINYKTILFGEKRQIYASIMEITYIKDNILSIINIIYKTINNDEELRKLPSKYINKKLSIYHKKIKQLDVKLKQYELQLEKLDLQIKKYTNDLIKIYRIISASLNRRSTFLSTKSIYFRKQYEQTWLNLKNKDEIYNYECIKQLTVDFIINNDNKTKILFELENWKNEFSKLNNEKTKLLIELEKLL</sequence>
<dbReference type="EMBL" id="MN739901">
    <property type="protein sequence ID" value="QHT76773.1"/>
    <property type="molecule type" value="Genomic_DNA"/>
</dbReference>
<evidence type="ECO:0000256" key="1">
    <source>
        <dbReference type="SAM" id="Coils"/>
    </source>
</evidence>
<dbReference type="AlphaFoldDB" id="A0A6C0H9V7"/>
<accession>A0A6C0H9V7</accession>
<organism evidence="2">
    <name type="scientific">viral metagenome</name>
    <dbReference type="NCBI Taxonomy" id="1070528"/>
    <lineage>
        <taxon>unclassified sequences</taxon>
        <taxon>metagenomes</taxon>
        <taxon>organismal metagenomes</taxon>
    </lineage>
</organism>
<protein>
    <submittedName>
        <fullName evidence="2">Uncharacterized protein</fullName>
    </submittedName>
</protein>
<name>A0A6C0H9V7_9ZZZZ</name>
<proteinExistence type="predicted"/>